<protein>
    <recommendedName>
        <fullName evidence="3">DUF559 domain-containing protein</fullName>
    </recommendedName>
</protein>
<accession>A0A6H1TSG9</accession>
<dbReference type="KEGG" id="oxy:HCG48_02225"/>
<dbReference type="Proteomes" id="UP000500857">
    <property type="component" value="Chromosome"/>
</dbReference>
<organism evidence="1 2">
    <name type="scientific">Oxynema aestuarii AP17</name>
    <dbReference type="NCBI Taxonomy" id="2064643"/>
    <lineage>
        <taxon>Bacteria</taxon>
        <taxon>Bacillati</taxon>
        <taxon>Cyanobacteriota</taxon>
        <taxon>Cyanophyceae</taxon>
        <taxon>Oscillatoriophycideae</taxon>
        <taxon>Oscillatoriales</taxon>
        <taxon>Oscillatoriaceae</taxon>
        <taxon>Oxynema</taxon>
        <taxon>Oxynema aestuarii</taxon>
    </lineage>
</organism>
<keyword evidence="2" id="KW-1185">Reference proteome</keyword>
<evidence type="ECO:0000313" key="2">
    <source>
        <dbReference type="Proteomes" id="UP000500857"/>
    </source>
</evidence>
<dbReference type="RefSeq" id="WP_168567701.1">
    <property type="nucleotide sequence ID" value="NZ_CP051167.1"/>
</dbReference>
<dbReference type="EMBL" id="CP051167">
    <property type="protein sequence ID" value="QIZ69544.1"/>
    <property type="molecule type" value="Genomic_DNA"/>
</dbReference>
<name>A0A6H1TSG9_9CYAN</name>
<evidence type="ECO:0008006" key="3">
    <source>
        <dbReference type="Google" id="ProtNLM"/>
    </source>
</evidence>
<dbReference type="AlphaFoldDB" id="A0A6H1TSG9"/>
<reference evidence="1 2" key="1">
    <citation type="submission" date="2020-04" db="EMBL/GenBank/DDBJ databases">
        <authorList>
            <person name="Basu S."/>
            <person name="Maruthanayagam V."/>
            <person name="Chakraborty S."/>
            <person name="Pramanik A."/>
            <person name="Mukherjee J."/>
            <person name="Brink B."/>
        </authorList>
    </citation>
    <scope>NUCLEOTIDE SEQUENCE [LARGE SCALE GENOMIC DNA]</scope>
    <source>
        <strain evidence="1 2">AP17</strain>
    </source>
</reference>
<evidence type="ECO:0000313" key="1">
    <source>
        <dbReference type="EMBL" id="QIZ69544.1"/>
    </source>
</evidence>
<proteinExistence type="predicted"/>
<sequence>MGTFKPNSGDPVLPQRSRKGYLNFSQIPFPQPMFSSALQTQAQEIVVPTSKLLDFLIPLFQVLQPNKHFNRHKVNNYIYRKWRDPGLTTNIEGIRVTYQGQPGGKNSEHHWRVDVSKASPKLREVFEQLQRHSRLPIAVPSTPTGDRAARGAIEWNGLWLRSPAQVKIAEALDLRQLVFFANVPGRVPTRDGPSRAIDVEFSIVYRGQLGILEVDGSTDSAGSPPDYHRARLFLRQGIIYTRFTERECLDDPEAVVEEFLDLFVRGSLDSALA</sequence>
<gene>
    <name evidence="1" type="ORF">HCG48_02225</name>
</gene>